<dbReference type="InterPro" id="IPR001789">
    <property type="entry name" value="Sig_transdc_resp-reg_receiver"/>
</dbReference>
<dbReference type="InterPro" id="IPR003594">
    <property type="entry name" value="HATPase_dom"/>
</dbReference>
<dbReference type="Gene3D" id="3.30.565.10">
    <property type="entry name" value="Histidine kinase-like ATPase, C-terminal domain"/>
    <property type="match status" value="1"/>
</dbReference>
<keyword evidence="3" id="KW-0547">Nucleotide-binding</keyword>
<dbReference type="SUPFAM" id="SSF55785">
    <property type="entry name" value="PYP-like sensor domain (PAS domain)"/>
    <property type="match status" value="2"/>
</dbReference>
<dbReference type="Gene3D" id="3.30.450.20">
    <property type="entry name" value="PAS domain"/>
    <property type="match status" value="2"/>
</dbReference>
<dbReference type="GO" id="GO:0000155">
    <property type="term" value="F:phosphorelay sensor kinase activity"/>
    <property type="evidence" value="ECO:0007669"/>
    <property type="project" value="InterPro"/>
</dbReference>
<evidence type="ECO:0000259" key="9">
    <source>
        <dbReference type="PROSITE" id="PS50110"/>
    </source>
</evidence>
<evidence type="ECO:0000256" key="1">
    <source>
        <dbReference type="ARBA" id="ARBA00022553"/>
    </source>
</evidence>
<keyword evidence="1" id="KW-0597">Phosphoprotein</keyword>
<dbReference type="Gene3D" id="3.40.50.2300">
    <property type="match status" value="2"/>
</dbReference>
<keyword evidence="6" id="KW-0902">Two-component regulatory system</keyword>
<evidence type="ECO:0000256" key="3">
    <source>
        <dbReference type="ARBA" id="ARBA00022741"/>
    </source>
</evidence>
<dbReference type="PROSITE" id="PS50109">
    <property type="entry name" value="HIS_KIN"/>
    <property type="match status" value="1"/>
</dbReference>
<feature type="domain" description="PAC" evidence="10">
    <location>
        <begin position="360"/>
        <end position="414"/>
    </location>
</feature>
<evidence type="ECO:0000259" key="8">
    <source>
        <dbReference type="PROSITE" id="PS50109"/>
    </source>
</evidence>
<keyword evidence="5" id="KW-0067">ATP-binding</keyword>
<dbReference type="Pfam" id="PF19443">
    <property type="entry name" value="DAHL"/>
    <property type="match status" value="1"/>
</dbReference>
<dbReference type="SUPFAM" id="SSF52172">
    <property type="entry name" value="CheY-like"/>
    <property type="match status" value="2"/>
</dbReference>
<dbReference type="InterPro" id="IPR013655">
    <property type="entry name" value="PAS_fold_3"/>
</dbReference>
<dbReference type="InterPro" id="IPR000014">
    <property type="entry name" value="PAS"/>
</dbReference>
<feature type="transmembrane region" description="Helical" evidence="7">
    <location>
        <begin position="257"/>
        <end position="275"/>
    </location>
</feature>
<dbReference type="CDD" id="cd00130">
    <property type="entry name" value="PAS"/>
    <property type="match status" value="2"/>
</dbReference>
<keyword evidence="4 11" id="KW-0418">Kinase</keyword>
<dbReference type="InterPro" id="IPR011006">
    <property type="entry name" value="CheY-like_superfamily"/>
</dbReference>
<feature type="domain" description="Histidine kinase" evidence="8">
    <location>
        <begin position="555"/>
        <end position="778"/>
    </location>
</feature>
<dbReference type="Gene3D" id="2.10.70.100">
    <property type="match status" value="1"/>
</dbReference>
<evidence type="ECO:0000256" key="5">
    <source>
        <dbReference type="ARBA" id="ARBA00022840"/>
    </source>
</evidence>
<dbReference type="Pfam" id="PF00072">
    <property type="entry name" value="Response_reg"/>
    <property type="match status" value="2"/>
</dbReference>
<keyword evidence="7" id="KW-1133">Transmembrane helix</keyword>
<feature type="domain" description="Response regulatory" evidence="9">
    <location>
        <begin position="800"/>
        <end position="916"/>
    </location>
</feature>
<dbReference type="PANTHER" id="PTHR43065">
    <property type="entry name" value="SENSOR HISTIDINE KINASE"/>
    <property type="match status" value="1"/>
</dbReference>
<dbReference type="Pfam" id="PF13426">
    <property type="entry name" value="PAS_9"/>
    <property type="match status" value="1"/>
</dbReference>
<dbReference type="InterPro" id="IPR004358">
    <property type="entry name" value="Sig_transdc_His_kin-like_C"/>
</dbReference>
<evidence type="ECO:0000259" key="10">
    <source>
        <dbReference type="PROSITE" id="PS50113"/>
    </source>
</evidence>
<dbReference type="InterPro" id="IPR000700">
    <property type="entry name" value="PAS-assoc_C"/>
</dbReference>
<evidence type="ECO:0000313" key="11">
    <source>
        <dbReference type="EMBL" id="VAW69184.1"/>
    </source>
</evidence>
<accession>A0A3B0YJW4</accession>
<dbReference type="PANTHER" id="PTHR43065:SF46">
    <property type="entry name" value="C4-DICARBOXYLATE TRANSPORT SENSOR PROTEIN DCTB"/>
    <property type="match status" value="1"/>
</dbReference>
<dbReference type="InterPro" id="IPR001610">
    <property type="entry name" value="PAC"/>
</dbReference>
<name>A0A3B0YJW4_9ZZZZ</name>
<dbReference type="InterPro" id="IPR036097">
    <property type="entry name" value="HisK_dim/P_sf"/>
</dbReference>
<keyword evidence="2" id="KW-0808">Transferase</keyword>
<sequence length="1066" mass="121185">MSSNRIKYILLGISALLLLSFLFIMTKTVDTQRHKKIFNQINQLMRVDATLNQHILEIHQGLLPHYDPVVEDIKSLNQLQSNIAVLLIQLPADNTTEIKQQLEVVSLVVSQKSELLERFKSSNALLINSLRYLPVITSQLIKKLPNTIAAAPVKHELNELLHNTLIYNLTSERSIKKQSSNAADSLTFSFESQFPERQKELSILLAHIKIAMNQKHQIDTFIPQLLKLPSTQQIEKLLKVYIEAHNRLIQRANDYRLALYAFSVLLLTYIAFILLKLRQTAYTLRHTIADLNYQKFAMDQHAIVSITDSKGIITYANEAFCKINARKASELIGQSHHISRSSSHPPAFFENIWRTISRGNVWHGQIQNNTKDNDAYWIETTIVPFMNEDNTPYQYVAISTDITQIKLAGEALRESRQHMNDAQRMAHIGHWEHDLIHHKLEWSDEIYRILDLATDHPKPSYKRFIERVHVDDRKKVNAVHKKSIHNNKAYSIEYRLRMDDEKIKHIIERSETFFDDRNNAIRSVGTIQDITERFNMEEALRRSQKMEAIGQLSGGIAHDFNNQLGITLGYLDFLKEHYSNDEKPQKWICNATKATSRCVDLTRQLLTFARRQSSDKTLISLNAALKDMDAMIARSITPEVDIEYSLADDLWLTETTLGEFQDAILNLTLNARDAMPNGGKLIIETANKHLDKDYTALNPDAKTGDYIQILVSDNGTGMNAATLEHVFEPFYTTKPEGKGTGLGMSMVYGFMERNDGYIKIYSEPDIGTSIRLYLPRARSVTNTEVNPHNDDTNLPTGTESILIVDDEADLLQLADQYLSDLGYHIYTAENARQAILILAAEKNIHLLFSDIVMPGGINGYELAQQATELCENIKVLLTSGFTSKTITNSGLTHFASNILSKPYRKADLAKRIRLVLDSNTDDNYIDNTQDSSNQLKDCRILVIDDDEEVLELFLIKLGRLGCKTITSRNANDAINIYQQSLQNNESVDIVIIDLILPGGLDGQEIANRIRALNPQAKILICSGYSEGPEMLRPHKYGFNGALDKSFNLTIMRHTLEQVLSLEKSEE</sequence>
<feature type="domain" description="PAC" evidence="10">
    <location>
        <begin position="490"/>
        <end position="542"/>
    </location>
</feature>
<feature type="transmembrane region" description="Helical" evidence="7">
    <location>
        <begin position="6"/>
        <end position="26"/>
    </location>
</feature>
<feature type="domain" description="Response regulatory" evidence="9">
    <location>
        <begin position="939"/>
        <end position="1059"/>
    </location>
</feature>
<dbReference type="PRINTS" id="PR00344">
    <property type="entry name" value="BCTRLSENSOR"/>
</dbReference>
<dbReference type="InterPro" id="IPR035965">
    <property type="entry name" value="PAS-like_dom_sf"/>
</dbReference>
<dbReference type="InterPro" id="IPR045812">
    <property type="entry name" value="DAHL"/>
</dbReference>
<evidence type="ECO:0000256" key="4">
    <source>
        <dbReference type="ARBA" id="ARBA00022777"/>
    </source>
</evidence>
<proteinExistence type="predicted"/>
<dbReference type="CDD" id="cd00082">
    <property type="entry name" value="HisKA"/>
    <property type="match status" value="1"/>
</dbReference>
<dbReference type="NCBIfam" id="TIGR00229">
    <property type="entry name" value="sensory_box"/>
    <property type="match status" value="1"/>
</dbReference>
<dbReference type="PROSITE" id="PS50110">
    <property type="entry name" value="RESPONSE_REGULATORY"/>
    <property type="match status" value="2"/>
</dbReference>
<evidence type="ECO:0000256" key="2">
    <source>
        <dbReference type="ARBA" id="ARBA00022679"/>
    </source>
</evidence>
<reference evidence="11" key="1">
    <citation type="submission" date="2018-06" db="EMBL/GenBank/DDBJ databases">
        <authorList>
            <person name="Zhirakovskaya E."/>
        </authorList>
    </citation>
    <scope>NUCLEOTIDE SEQUENCE</scope>
</reference>
<gene>
    <name evidence="11" type="ORF">MNBD_GAMMA09-2775</name>
</gene>
<dbReference type="SUPFAM" id="SSF55874">
    <property type="entry name" value="ATPase domain of HSP90 chaperone/DNA topoisomerase II/histidine kinase"/>
    <property type="match status" value="1"/>
</dbReference>
<dbReference type="GO" id="GO:0005524">
    <property type="term" value="F:ATP binding"/>
    <property type="evidence" value="ECO:0007669"/>
    <property type="project" value="UniProtKB-KW"/>
</dbReference>
<dbReference type="SMART" id="SM00086">
    <property type="entry name" value="PAC"/>
    <property type="match status" value="2"/>
</dbReference>
<organism evidence="11">
    <name type="scientific">hydrothermal vent metagenome</name>
    <dbReference type="NCBI Taxonomy" id="652676"/>
    <lineage>
        <taxon>unclassified sequences</taxon>
        <taxon>metagenomes</taxon>
        <taxon>ecological metagenomes</taxon>
    </lineage>
</organism>
<keyword evidence="7" id="KW-0472">Membrane</keyword>
<dbReference type="SMART" id="SM00388">
    <property type="entry name" value="HisKA"/>
    <property type="match status" value="1"/>
</dbReference>
<evidence type="ECO:0000256" key="7">
    <source>
        <dbReference type="SAM" id="Phobius"/>
    </source>
</evidence>
<dbReference type="InterPro" id="IPR036890">
    <property type="entry name" value="HATPase_C_sf"/>
</dbReference>
<dbReference type="Gene3D" id="1.10.287.130">
    <property type="match status" value="1"/>
</dbReference>
<evidence type="ECO:0000256" key="6">
    <source>
        <dbReference type="ARBA" id="ARBA00023012"/>
    </source>
</evidence>
<dbReference type="SMART" id="SM00448">
    <property type="entry name" value="REC"/>
    <property type="match status" value="2"/>
</dbReference>
<dbReference type="InterPro" id="IPR003661">
    <property type="entry name" value="HisK_dim/P_dom"/>
</dbReference>
<protein>
    <submittedName>
        <fullName evidence="11">Sensory box histidine kinase/response regulator</fullName>
    </submittedName>
</protein>
<dbReference type="EMBL" id="UOFI01000148">
    <property type="protein sequence ID" value="VAW69184.1"/>
    <property type="molecule type" value="Genomic_DNA"/>
</dbReference>
<dbReference type="SMART" id="SM00387">
    <property type="entry name" value="HATPase_c"/>
    <property type="match status" value="1"/>
</dbReference>
<dbReference type="SUPFAM" id="SSF47384">
    <property type="entry name" value="Homodimeric domain of signal transducing histidine kinase"/>
    <property type="match status" value="1"/>
</dbReference>
<keyword evidence="7" id="KW-0812">Transmembrane</keyword>
<dbReference type="AlphaFoldDB" id="A0A3B0YJW4"/>
<dbReference type="InterPro" id="IPR005467">
    <property type="entry name" value="His_kinase_dom"/>
</dbReference>
<dbReference type="Pfam" id="PF08447">
    <property type="entry name" value="PAS_3"/>
    <property type="match status" value="1"/>
</dbReference>
<dbReference type="PROSITE" id="PS50113">
    <property type="entry name" value="PAC"/>
    <property type="match status" value="2"/>
</dbReference>
<dbReference type="Pfam" id="PF02518">
    <property type="entry name" value="HATPase_c"/>
    <property type="match status" value="1"/>
</dbReference>